<evidence type="ECO:0000313" key="8">
    <source>
        <dbReference type="EMBL" id="TKA75190.1"/>
    </source>
</evidence>
<feature type="transmembrane region" description="Helical" evidence="7">
    <location>
        <begin position="400"/>
        <end position="420"/>
    </location>
</feature>
<dbReference type="EMBL" id="NAJQ01000201">
    <property type="protein sequence ID" value="TKA75190.1"/>
    <property type="molecule type" value="Genomic_DNA"/>
</dbReference>
<keyword evidence="5 7" id="KW-0472">Membrane</keyword>
<organism evidence="8 9">
    <name type="scientific">Friedmanniomyces simplex</name>
    <dbReference type="NCBI Taxonomy" id="329884"/>
    <lineage>
        <taxon>Eukaryota</taxon>
        <taxon>Fungi</taxon>
        <taxon>Dikarya</taxon>
        <taxon>Ascomycota</taxon>
        <taxon>Pezizomycotina</taxon>
        <taxon>Dothideomycetes</taxon>
        <taxon>Dothideomycetidae</taxon>
        <taxon>Mycosphaerellales</taxon>
        <taxon>Teratosphaeriaceae</taxon>
        <taxon>Friedmanniomyces</taxon>
    </lineage>
</organism>
<feature type="transmembrane region" description="Helical" evidence="7">
    <location>
        <begin position="111"/>
        <end position="133"/>
    </location>
</feature>
<feature type="transmembrane region" description="Helical" evidence="7">
    <location>
        <begin position="168"/>
        <end position="189"/>
    </location>
</feature>
<feature type="transmembrane region" description="Helical" evidence="7">
    <location>
        <begin position="201"/>
        <end position="221"/>
    </location>
</feature>
<dbReference type="InterPro" id="IPR036259">
    <property type="entry name" value="MFS_trans_sf"/>
</dbReference>
<keyword evidence="9" id="KW-1185">Reference proteome</keyword>
<feature type="region of interest" description="Disordered" evidence="6">
    <location>
        <begin position="1"/>
        <end position="51"/>
    </location>
</feature>
<keyword evidence="3 7" id="KW-0812">Transmembrane</keyword>
<accession>A0A4U0XEA8</accession>
<evidence type="ECO:0000256" key="5">
    <source>
        <dbReference type="ARBA" id="ARBA00023136"/>
    </source>
</evidence>
<keyword evidence="4 7" id="KW-1133">Transmembrane helix</keyword>
<dbReference type="SUPFAM" id="SSF103473">
    <property type="entry name" value="MFS general substrate transporter"/>
    <property type="match status" value="1"/>
</dbReference>
<dbReference type="GO" id="GO:0016020">
    <property type="term" value="C:membrane"/>
    <property type="evidence" value="ECO:0007669"/>
    <property type="project" value="UniProtKB-SubCell"/>
</dbReference>
<feature type="transmembrane region" description="Helical" evidence="7">
    <location>
        <begin position="362"/>
        <end position="380"/>
    </location>
</feature>
<evidence type="ECO:0000256" key="1">
    <source>
        <dbReference type="ARBA" id="ARBA00004141"/>
    </source>
</evidence>
<evidence type="ECO:0000256" key="3">
    <source>
        <dbReference type="ARBA" id="ARBA00022692"/>
    </source>
</evidence>
<dbReference type="OrthoDB" id="2985014at2759"/>
<name>A0A4U0XEA8_9PEZI</name>
<comment type="subcellular location">
    <subcellularLocation>
        <location evidence="1">Membrane</location>
        <topology evidence="1">Multi-pass membrane protein</topology>
    </subcellularLocation>
</comment>
<feature type="compositionally biased region" description="Basic and acidic residues" evidence="6">
    <location>
        <begin position="13"/>
        <end position="43"/>
    </location>
</feature>
<gene>
    <name evidence="8" type="ORF">B0A55_05177</name>
</gene>
<dbReference type="Pfam" id="PF07690">
    <property type="entry name" value="MFS_1"/>
    <property type="match status" value="1"/>
</dbReference>
<feature type="transmembrane region" description="Helical" evidence="7">
    <location>
        <begin position="337"/>
        <end position="355"/>
    </location>
</feature>
<keyword evidence="2" id="KW-0813">Transport</keyword>
<evidence type="ECO:0008006" key="10">
    <source>
        <dbReference type="Google" id="ProtNLM"/>
    </source>
</evidence>
<feature type="transmembrane region" description="Helical" evidence="7">
    <location>
        <begin position="307"/>
        <end position="325"/>
    </location>
</feature>
<dbReference type="Proteomes" id="UP000309340">
    <property type="component" value="Unassembled WGS sequence"/>
</dbReference>
<evidence type="ECO:0000256" key="7">
    <source>
        <dbReference type="SAM" id="Phobius"/>
    </source>
</evidence>
<reference evidence="8 9" key="1">
    <citation type="submission" date="2017-03" db="EMBL/GenBank/DDBJ databases">
        <title>Genomes of endolithic fungi from Antarctica.</title>
        <authorList>
            <person name="Coleine C."/>
            <person name="Masonjones S."/>
            <person name="Stajich J.E."/>
        </authorList>
    </citation>
    <scope>NUCLEOTIDE SEQUENCE [LARGE SCALE GENOMIC DNA]</scope>
    <source>
        <strain evidence="8 9">CCFEE 5184</strain>
    </source>
</reference>
<dbReference type="AlphaFoldDB" id="A0A4U0XEA8"/>
<comment type="caution">
    <text evidence="8">The sequence shown here is derived from an EMBL/GenBank/DDBJ whole genome shotgun (WGS) entry which is preliminary data.</text>
</comment>
<dbReference type="PANTHER" id="PTHR43791:SF51">
    <property type="entry name" value="MAJOR FACILITATOR SUPERFAMILY (MFS) PROFILE DOMAIN-CONTAINING PROTEIN"/>
    <property type="match status" value="1"/>
</dbReference>
<evidence type="ECO:0000256" key="4">
    <source>
        <dbReference type="ARBA" id="ARBA00022989"/>
    </source>
</evidence>
<evidence type="ECO:0000256" key="6">
    <source>
        <dbReference type="SAM" id="MobiDB-lite"/>
    </source>
</evidence>
<proteinExistence type="predicted"/>
<dbReference type="GO" id="GO:0022857">
    <property type="term" value="F:transmembrane transporter activity"/>
    <property type="evidence" value="ECO:0007669"/>
    <property type="project" value="InterPro"/>
</dbReference>
<dbReference type="Gene3D" id="1.20.1250.20">
    <property type="entry name" value="MFS general substrate transporter like domains"/>
    <property type="match status" value="1"/>
</dbReference>
<dbReference type="PANTHER" id="PTHR43791">
    <property type="entry name" value="PERMEASE-RELATED"/>
    <property type="match status" value="1"/>
</dbReference>
<dbReference type="InterPro" id="IPR011701">
    <property type="entry name" value="MFS"/>
</dbReference>
<feature type="transmembrane region" description="Helical" evidence="7">
    <location>
        <begin position="268"/>
        <end position="295"/>
    </location>
</feature>
<feature type="transmembrane region" description="Helical" evidence="7">
    <location>
        <begin position="432"/>
        <end position="453"/>
    </location>
</feature>
<sequence>MHPARLDPGTPESGKKDTVSIREKELCNETSRTENDGDGRQDTDSTVSPAEREARLQNAYSKVDLRLVLWYGILFLMVKASSKNITNAAIINLEQGTGIKRQLGNLTSQQWAWILSAFSYPYLVFDPLSTILMKRFTPRKWMSRILLSWGVISMCQGATQSMSLRIAMLYTAGQLAGILSGLLAFAISYMNGVGGLAGWRWLFLLEGLPVLLAGFVTSLTLPNYPDNASFLPEEDRRLLLSELPATQPSAKAKTWDWKEVKGLGHDPIFYLILLIWIGHAIGGYSVALVLPSVFYALRLESTNITQLLTLPPYAIGIIVVLIIATRIRKNRVSPWKWAVILEILNCGCYVALMAVRNPVAKYVLVCFALVCTGGVMPILYPELIRSARALLICHPPVLGLAIGITATFAHLAGIVGPHVYQSRFGPDYRISFAVSLGLLAVTIAAMIASWTLIRRRDARTASEAETQHP</sequence>
<protein>
    <recommendedName>
        <fullName evidence="10">Major facilitator superfamily (MFS) profile domain-containing protein</fullName>
    </recommendedName>
</protein>
<evidence type="ECO:0000256" key="2">
    <source>
        <dbReference type="ARBA" id="ARBA00022448"/>
    </source>
</evidence>
<evidence type="ECO:0000313" key="9">
    <source>
        <dbReference type="Proteomes" id="UP000309340"/>
    </source>
</evidence>